<dbReference type="SUPFAM" id="SSF58022">
    <property type="entry name" value="XRCC4, C-terminal oligomerization domain"/>
    <property type="match status" value="1"/>
</dbReference>
<feature type="region of interest" description="Disordered" evidence="2">
    <location>
        <begin position="223"/>
        <end position="357"/>
    </location>
</feature>
<feature type="coiled-coil region" evidence="1">
    <location>
        <begin position="150"/>
        <end position="184"/>
    </location>
</feature>
<proteinExistence type="predicted"/>
<evidence type="ECO:0000313" key="4">
    <source>
        <dbReference type="Proteomes" id="UP000016935"/>
    </source>
</evidence>
<sequence length="357" mass="39240">MPARYIVPVDPAHGRGETVVIEVQQEGSHALDVRLVGCESERPYVTSIRHRNIAALRHKFKGSDDEWAAILSHFLLQQPPEGAQAALLRGVRMLYTLKNGRLGLLFRQDIHAIKMTLGEIVLPQNDEFEFNPFEWAQASAIAHAHTLQQMADLKARVSSEQEATAKLNAQLDDLVQTKREAETAMLRQFMLLLNEKKRKMRDQSRLLVSAGVDQATATAVQATRAEAGGRQARDSRVCKRKAYGQAAGRDRVRAWASDNDPMDMDPASMEESAPEESDDETDQESGSAPQSRMASAETPALDAGLVGSRGRTAKGAEAKGVPPPRVLAFSKRAMATRSSNVAEDARSEDDDTDDEEL</sequence>
<name>R0IKJ6_EXST2</name>
<dbReference type="InterPro" id="IPR014751">
    <property type="entry name" value="XRCC4-like_C"/>
</dbReference>
<dbReference type="eggNOG" id="ENOG502QWJA">
    <property type="taxonomic scope" value="Eukaryota"/>
</dbReference>
<dbReference type="PANTHER" id="PTHR42067">
    <property type="entry name" value="YALI0C15378P"/>
    <property type="match status" value="1"/>
</dbReference>
<gene>
    <name evidence="3" type="ORF">SETTUDRAFT_112534</name>
</gene>
<protein>
    <submittedName>
        <fullName evidence="3">Uncharacterized protein</fullName>
    </submittedName>
</protein>
<reference evidence="3 4" key="1">
    <citation type="journal article" date="2012" name="PLoS Pathog.">
        <title>Diverse lifestyles and strategies of plant pathogenesis encoded in the genomes of eighteen Dothideomycetes fungi.</title>
        <authorList>
            <person name="Ohm R.A."/>
            <person name="Feau N."/>
            <person name="Henrissat B."/>
            <person name="Schoch C.L."/>
            <person name="Horwitz B.A."/>
            <person name="Barry K.W."/>
            <person name="Condon B.J."/>
            <person name="Copeland A.C."/>
            <person name="Dhillon B."/>
            <person name="Glaser F."/>
            <person name="Hesse C.N."/>
            <person name="Kosti I."/>
            <person name="LaButti K."/>
            <person name="Lindquist E.A."/>
            <person name="Lucas S."/>
            <person name="Salamov A.A."/>
            <person name="Bradshaw R.E."/>
            <person name="Ciuffetti L."/>
            <person name="Hamelin R.C."/>
            <person name="Kema G.H.J."/>
            <person name="Lawrence C."/>
            <person name="Scott J.A."/>
            <person name="Spatafora J.W."/>
            <person name="Turgeon B.G."/>
            <person name="de Wit P.J.G.M."/>
            <person name="Zhong S."/>
            <person name="Goodwin S.B."/>
            <person name="Grigoriev I.V."/>
        </authorList>
    </citation>
    <scope>NUCLEOTIDE SEQUENCE [LARGE SCALE GENOMIC DNA]</scope>
    <source>
        <strain evidence="4">28A</strain>
    </source>
</reference>
<dbReference type="PANTHER" id="PTHR42067:SF1">
    <property type="entry name" value="MITOTIC APPARATUS PROTEIN P62"/>
    <property type="match status" value="1"/>
</dbReference>
<evidence type="ECO:0000313" key="3">
    <source>
        <dbReference type="EMBL" id="EOA85610.1"/>
    </source>
</evidence>
<dbReference type="STRING" id="671987.R0IKJ6"/>
<organism evidence="3 4">
    <name type="scientific">Exserohilum turcicum (strain 28A)</name>
    <name type="common">Northern leaf blight fungus</name>
    <name type="synonym">Setosphaeria turcica</name>
    <dbReference type="NCBI Taxonomy" id="671987"/>
    <lineage>
        <taxon>Eukaryota</taxon>
        <taxon>Fungi</taxon>
        <taxon>Dikarya</taxon>
        <taxon>Ascomycota</taxon>
        <taxon>Pezizomycotina</taxon>
        <taxon>Dothideomycetes</taxon>
        <taxon>Pleosporomycetidae</taxon>
        <taxon>Pleosporales</taxon>
        <taxon>Pleosporineae</taxon>
        <taxon>Pleosporaceae</taxon>
        <taxon>Exserohilum</taxon>
    </lineage>
</organism>
<evidence type="ECO:0000256" key="1">
    <source>
        <dbReference type="SAM" id="Coils"/>
    </source>
</evidence>
<dbReference type="Proteomes" id="UP000016935">
    <property type="component" value="Unassembled WGS sequence"/>
</dbReference>
<reference evidence="3 4" key="2">
    <citation type="journal article" date="2013" name="PLoS Genet.">
        <title>Comparative genome structure, secondary metabolite, and effector coding capacity across Cochliobolus pathogens.</title>
        <authorList>
            <person name="Condon B.J."/>
            <person name="Leng Y."/>
            <person name="Wu D."/>
            <person name="Bushley K.E."/>
            <person name="Ohm R.A."/>
            <person name="Otillar R."/>
            <person name="Martin J."/>
            <person name="Schackwitz W."/>
            <person name="Grimwood J."/>
            <person name="MohdZainudin N."/>
            <person name="Xue C."/>
            <person name="Wang R."/>
            <person name="Manning V.A."/>
            <person name="Dhillon B."/>
            <person name="Tu Z.J."/>
            <person name="Steffenson B.J."/>
            <person name="Salamov A."/>
            <person name="Sun H."/>
            <person name="Lowry S."/>
            <person name="LaButti K."/>
            <person name="Han J."/>
            <person name="Copeland A."/>
            <person name="Lindquist E."/>
            <person name="Barry K."/>
            <person name="Schmutz J."/>
            <person name="Baker S.E."/>
            <person name="Ciuffetti L.M."/>
            <person name="Grigoriev I.V."/>
            <person name="Zhong S."/>
            <person name="Turgeon B.G."/>
        </authorList>
    </citation>
    <scope>NUCLEOTIDE SEQUENCE [LARGE SCALE GENOMIC DNA]</scope>
    <source>
        <strain evidence="4">28A</strain>
    </source>
</reference>
<dbReference type="AlphaFoldDB" id="R0IKJ6"/>
<feature type="compositionally biased region" description="Polar residues" evidence="2">
    <location>
        <begin position="284"/>
        <end position="293"/>
    </location>
</feature>
<feature type="compositionally biased region" description="Acidic residues" evidence="2">
    <location>
        <begin position="346"/>
        <end position="357"/>
    </location>
</feature>
<dbReference type="GeneID" id="19395553"/>
<dbReference type="EMBL" id="KB908667">
    <property type="protein sequence ID" value="EOA85610.1"/>
    <property type="molecule type" value="Genomic_DNA"/>
</dbReference>
<keyword evidence="1" id="KW-0175">Coiled coil</keyword>
<feature type="compositionally biased region" description="Acidic residues" evidence="2">
    <location>
        <begin position="272"/>
        <end position="283"/>
    </location>
</feature>
<evidence type="ECO:0000256" key="2">
    <source>
        <dbReference type="SAM" id="MobiDB-lite"/>
    </source>
</evidence>
<dbReference type="HOGENOM" id="CLU_044616_1_0_1"/>
<dbReference type="Gene3D" id="1.20.5.370">
    <property type="match status" value="1"/>
</dbReference>
<dbReference type="OrthoDB" id="8064436at2759"/>
<keyword evidence="4" id="KW-1185">Reference proteome</keyword>
<accession>R0IKJ6</accession>
<dbReference type="RefSeq" id="XP_008026760.1">
    <property type="nucleotide sequence ID" value="XM_008028569.1"/>
</dbReference>